<keyword evidence="3" id="KW-1185">Reference proteome</keyword>
<dbReference type="Gene3D" id="3.40.190.10">
    <property type="entry name" value="Periplasmic binding protein-like II"/>
    <property type="match status" value="2"/>
</dbReference>
<organism evidence="2 3">
    <name type="scientific">Jeotgalibacillus soli</name>
    <dbReference type="NCBI Taxonomy" id="889306"/>
    <lineage>
        <taxon>Bacteria</taxon>
        <taxon>Bacillati</taxon>
        <taxon>Bacillota</taxon>
        <taxon>Bacilli</taxon>
        <taxon>Bacillales</taxon>
        <taxon>Caryophanaceae</taxon>
        <taxon>Jeotgalibacillus</taxon>
    </lineage>
</organism>
<accession>A0A0C2VHG0</accession>
<dbReference type="AlphaFoldDB" id="A0A0C2VHG0"/>
<reference evidence="2 3" key="1">
    <citation type="submission" date="2015-01" db="EMBL/GenBank/DDBJ databases">
        <title>Genome sequencing of Jeotgalibacillus soli.</title>
        <authorList>
            <person name="Goh K.M."/>
            <person name="Chan K.-G."/>
            <person name="Yaakop A.S."/>
            <person name="Ee R."/>
            <person name="Gan H.M."/>
            <person name="Chan C.S."/>
        </authorList>
    </citation>
    <scope>NUCLEOTIDE SEQUENCE [LARGE SCALE GENOMIC DNA]</scope>
    <source>
        <strain evidence="2 3">P9</strain>
    </source>
</reference>
<name>A0A0C2VHG0_9BACL</name>
<proteinExistence type="predicted"/>
<gene>
    <name evidence="2" type="ORF">KP78_37550</name>
</gene>
<evidence type="ECO:0000259" key="1">
    <source>
        <dbReference type="Pfam" id="PF12849"/>
    </source>
</evidence>
<evidence type="ECO:0000313" key="2">
    <source>
        <dbReference type="EMBL" id="KIL43931.1"/>
    </source>
</evidence>
<feature type="domain" description="PBP" evidence="1">
    <location>
        <begin position="3"/>
        <end position="76"/>
    </location>
</feature>
<dbReference type="STRING" id="889306.KP78_37550"/>
<sequence length="80" mass="9008">MANKTDEAYRNLLKGTADIIFTAGPSERRLEQAIHQGIELELTPIGREDFVFFVNSKNPVKGLTIEQIQGIYSEGKKELE</sequence>
<evidence type="ECO:0000313" key="3">
    <source>
        <dbReference type="Proteomes" id="UP000031938"/>
    </source>
</evidence>
<comment type="caution">
    <text evidence="2">The sequence shown here is derived from an EMBL/GenBank/DDBJ whole genome shotgun (WGS) entry which is preliminary data.</text>
</comment>
<dbReference type="InterPro" id="IPR024370">
    <property type="entry name" value="PBP_domain"/>
</dbReference>
<dbReference type="PATRIC" id="fig|889306.3.peg.3772"/>
<dbReference type="EMBL" id="JXRP01000020">
    <property type="protein sequence ID" value="KIL43931.1"/>
    <property type="molecule type" value="Genomic_DNA"/>
</dbReference>
<dbReference type="Proteomes" id="UP000031938">
    <property type="component" value="Unassembled WGS sequence"/>
</dbReference>
<dbReference type="SUPFAM" id="SSF53850">
    <property type="entry name" value="Periplasmic binding protein-like II"/>
    <property type="match status" value="1"/>
</dbReference>
<protein>
    <submittedName>
        <fullName evidence="2">Membrane protein</fullName>
    </submittedName>
</protein>
<dbReference type="Pfam" id="PF12849">
    <property type="entry name" value="PBP_like_2"/>
    <property type="match status" value="1"/>
</dbReference>